<accession>A5AM82</accession>
<dbReference type="AlphaFoldDB" id="A5AM82"/>
<feature type="region of interest" description="Disordered" evidence="1">
    <location>
        <begin position="1"/>
        <end position="35"/>
    </location>
</feature>
<organism evidence="2">
    <name type="scientific">Vitis vinifera</name>
    <name type="common">Grape</name>
    <dbReference type="NCBI Taxonomy" id="29760"/>
    <lineage>
        <taxon>Eukaryota</taxon>
        <taxon>Viridiplantae</taxon>
        <taxon>Streptophyta</taxon>
        <taxon>Embryophyta</taxon>
        <taxon>Tracheophyta</taxon>
        <taxon>Spermatophyta</taxon>
        <taxon>Magnoliopsida</taxon>
        <taxon>eudicotyledons</taxon>
        <taxon>Gunneridae</taxon>
        <taxon>Pentapetalae</taxon>
        <taxon>rosids</taxon>
        <taxon>Vitales</taxon>
        <taxon>Vitaceae</taxon>
        <taxon>Viteae</taxon>
        <taxon>Vitis</taxon>
    </lineage>
</organism>
<reference evidence="2" key="1">
    <citation type="journal article" date="2007" name="PLoS ONE">
        <title>The first genome sequence of an elite grapevine cultivar (Pinot noir Vitis vinifera L.): coping with a highly heterozygous genome.</title>
        <authorList>
            <person name="Velasco R."/>
            <person name="Zharkikh A."/>
            <person name="Troggio M."/>
            <person name="Cartwright D.A."/>
            <person name="Cestaro A."/>
            <person name="Pruss D."/>
            <person name="Pindo M."/>
            <person name="FitzGerald L.M."/>
            <person name="Vezzulli S."/>
            <person name="Reid J."/>
            <person name="Malacarne G."/>
            <person name="Iliev D."/>
            <person name="Coppola G."/>
            <person name="Wardell B."/>
            <person name="Micheletti D."/>
            <person name="Macalma T."/>
            <person name="Facci M."/>
            <person name="Mitchell J.T."/>
            <person name="Perazzolli M."/>
            <person name="Eldredge G."/>
            <person name="Gatto P."/>
            <person name="Oyzerski R."/>
            <person name="Moretto M."/>
            <person name="Gutin N."/>
            <person name="Stefanini M."/>
            <person name="Chen Y."/>
            <person name="Segala C."/>
            <person name="Davenport C."/>
            <person name="Dematte L."/>
            <person name="Mraz A."/>
            <person name="Battilana J."/>
            <person name="Stormo K."/>
            <person name="Costa F."/>
            <person name="Tao Q."/>
            <person name="Si-Ammour A."/>
            <person name="Harkins T."/>
            <person name="Lackey A."/>
            <person name="Perbost C."/>
            <person name="Taillon B."/>
            <person name="Stella A."/>
            <person name="Solovyev V."/>
            <person name="Fawcett J.A."/>
            <person name="Sterck L."/>
            <person name="Vandepoele K."/>
            <person name="Grando S.M."/>
            <person name="Toppo S."/>
            <person name="Moser C."/>
            <person name="Lanchbury J."/>
            <person name="Bogden R."/>
            <person name="Skolnick M."/>
            <person name="Sgaramella V."/>
            <person name="Bhatnagar S.K."/>
            <person name="Fontana P."/>
            <person name="Gutin A."/>
            <person name="Van de Peer Y."/>
            <person name="Salamini F."/>
            <person name="Viola R."/>
        </authorList>
    </citation>
    <scope>NUCLEOTIDE SEQUENCE</scope>
</reference>
<feature type="compositionally biased region" description="Basic and acidic residues" evidence="1">
    <location>
        <begin position="1"/>
        <end position="10"/>
    </location>
</feature>
<protein>
    <submittedName>
        <fullName evidence="2">Uncharacterized protein</fullName>
    </submittedName>
</protein>
<dbReference type="EMBL" id="AM429978">
    <property type="protein sequence ID" value="CAN78066.1"/>
    <property type="molecule type" value="Genomic_DNA"/>
</dbReference>
<evidence type="ECO:0000256" key="1">
    <source>
        <dbReference type="SAM" id="MobiDB-lite"/>
    </source>
</evidence>
<gene>
    <name evidence="2" type="ORF">VITISV_019453</name>
</gene>
<evidence type="ECO:0000313" key="2">
    <source>
        <dbReference type="EMBL" id="CAN78066.1"/>
    </source>
</evidence>
<dbReference type="ExpressionAtlas" id="A5AM82">
    <property type="expression patterns" value="baseline and differential"/>
</dbReference>
<name>A5AM82_VITVI</name>
<proteinExistence type="predicted"/>
<sequence length="116" mass="13201">MSRHKTESHRNSPVARNFCAPKSPYPERTSNPVVPPIISLGRIRRKLRSMAEETIEKSSSSEEENNKAVDPTFFSCLLQPSSADSDPQYIGIRRLLLRRKAESGVHRRKPKTRTAE</sequence>